<dbReference type="EMBL" id="MU274438">
    <property type="protein sequence ID" value="KAI0026530.1"/>
    <property type="molecule type" value="Genomic_DNA"/>
</dbReference>
<comment type="caution">
    <text evidence="1">The sequence shown here is derived from an EMBL/GenBank/DDBJ whole genome shotgun (WGS) entry which is preliminary data.</text>
</comment>
<reference evidence="1" key="1">
    <citation type="submission" date="2021-02" db="EMBL/GenBank/DDBJ databases">
        <authorList>
            <consortium name="DOE Joint Genome Institute"/>
            <person name="Ahrendt S."/>
            <person name="Looney B.P."/>
            <person name="Miyauchi S."/>
            <person name="Morin E."/>
            <person name="Drula E."/>
            <person name="Courty P.E."/>
            <person name="Chicoki N."/>
            <person name="Fauchery L."/>
            <person name="Kohler A."/>
            <person name="Kuo A."/>
            <person name="Labutti K."/>
            <person name="Pangilinan J."/>
            <person name="Lipzen A."/>
            <person name="Riley R."/>
            <person name="Andreopoulos W."/>
            <person name="He G."/>
            <person name="Johnson J."/>
            <person name="Barry K.W."/>
            <person name="Grigoriev I.V."/>
            <person name="Nagy L."/>
            <person name="Hibbett D."/>
            <person name="Henrissat B."/>
            <person name="Matheny P.B."/>
            <person name="Labbe J."/>
            <person name="Martin F."/>
        </authorList>
    </citation>
    <scope>NUCLEOTIDE SEQUENCE</scope>
    <source>
        <strain evidence="1">EC-137</strain>
    </source>
</reference>
<feature type="non-terminal residue" evidence="1">
    <location>
        <position position="1"/>
    </location>
</feature>
<accession>A0ACB8Q4Z7</accession>
<name>A0ACB8Q4Z7_9AGAM</name>
<protein>
    <submittedName>
        <fullName evidence="1">Uncharacterized protein</fullName>
    </submittedName>
</protein>
<dbReference type="Proteomes" id="UP000814128">
    <property type="component" value="Unassembled WGS sequence"/>
</dbReference>
<proteinExistence type="predicted"/>
<gene>
    <name evidence="1" type="ORF">K488DRAFT_66233</name>
</gene>
<keyword evidence="2" id="KW-1185">Reference proteome</keyword>
<evidence type="ECO:0000313" key="1">
    <source>
        <dbReference type="EMBL" id="KAI0026530.1"/>
    </source>
</evidence>
<reference evidence="1" key="2">
    <citation type="journal article" date="2022" name="New Phytol.">
        <title>Evolutionary transition to the ectomycorrhizal habit in the genomes of a hyperdiverse lineage of mushroom-forming fungi.</title>
        <authorList>
            <person name="Looney B."/>
            <person name="Miyauchi S."/>
            <person name="Morin E."/>
            <person name="Drula E."/>
            <person name="Courty P.E."/>
            <person name="Kohler A."/>
            <person name="Kuo A."/>
            <person name="LaButti K."/>
            <person name="Pangilinan J."/>
            <person name="Lipzen A."/>
            <person name="Riley R."/>
            <person name="Andreopoulos W."/>
            <person name="He G."/>
            <person name="Johnson J."/>
            <person name="Nolan M."/>
            <person name="Tritt A."/>
            <person name="Barry K.W."/>
            <person name="Grigoriev I.V."/>
            <person name="Nagy L.G."/>
            <person name="Hibbett D."/>
            <person name="Henrissat B."/>
            <person name="Matheny P.B."/>
            <person name="Labbe J."/>
            <person name="Martin F.M."/>
        </authorList>
    </citation>
    <scope>NUCLEOTIDE SEQUENCE</scope>
    <source>
        <strain evidence="1">EC-137</strain>
    </source>
</reference>
<evidence type="ECO:0000313" key="2">
    <source>
        <dbReference type="Proteomes" id="UP000814128"/>
    </source>
</evidence>
<organism evidence="1 2">
    <name type="scientific">Vararia minispora EC-137</name>
    <dbReference type="NCBI Taxonomy" id="1314806"/>
    <lineage>
        <taxon>Eukaryota</taxon>
        <taxon>Fungi</taxon>
        <taxon>Dikarya</taxon>
        <taxon>Basidiomycota</taxon>
        <taxon>Agaricomycotina</taxon>
        <taxon>Agaricomycetes</taxon>
        <taxon>Russulales</taxon>
        <taxon>Lachnocladiaceae</taxon>
        <taxon>Vararia</taxon>
    </lineage>
</organism>
<sequence length="128" mass="14705">YHFIRWVIEEGQMRLVYCPTEDMLADALTKALPSPKVKHFAAELGLRREASGGVLDVRQARAGARSYEARSADSFFRRIHMMLRPCLFSIALRIFRARDAHTYRDRLDKSVPQTCPCARAQYVLCLTT</sequence>